<organism evidence="8 9">
    <name type="scientific">Hibiscus syriacus</name>
    <name type="common">Rose of Sharon</name>
    <dbReference type="NCBI Taxonomy" id="106335"/>
    <lineage>
        <taxon>Eukaryota</taxon>
        <taxon>Viridiplantae</taxon>
        <taxon>Streptophyta</taxon>
        <taxon>Embryophyta</taxon>
        <taxon>Tracheophyta</taxon>
        <taxon>Spermatophyta</taxon>
        <taxon>Magnoliopsida</taxon>
        <taxon>eudicotyledons</taxon>
        <taxon>Gunneridae</taxon>
        <taxon>Pentapetalae</taxon>
        <taxon>rosids</taxon>
        <taxon>malvids</taxon>
        <taxon>Malvales</taxon>
        <taxon>Malvaceae</taxon>
        <taxon>Malvoideae</taxon>
        <taxon>Hibiscus</taxon>
    </lineage>
</organism>
<dbReference type="Gene3D" id="2.20.25.80">
    <property type="entry name" value="WRKY domain"/>
    <property type="match status" value="1"/>
</dbReference>
<feature type="region of interest" description="Disordered" evidence="6">
    <location>
        <begin position="52"/>
        <end position="78"/>
    </location>
</feature>
<evidence type="ECO:0000313" key="9">
    <source>
        <dbReference type="Proteomes" id="UP000436088"/>
    </source>
</evidence>
<reference evidence="8" key="1">
    <citation type="submission" date="2019-09" db="EMBL/GenBank/DDBJ databases">
        <title>Draft genome information of white flower Hibiscus syriacus.</title>
        <authorList>
            <person name="Kim Y.-M."/>
        </authorList>
    </citation>
    <scope>NUCLEOTIDE SEQUENCE [LARGE SCALE GENOMIC DNA]</scope>
    <source>
        <strain evidence="8">YM2019G1</strain>
    </source>
</reference>
<dbReference type="SUPFAM" id="SSF118290">
    <property type="entry name" value="WRKY DNA-binding domain"/>
    <property type="match status" value="1"/>
</dbReference>
<keyword evidence="3" id="KW-0238">DNA-binding</keyword>
<feature type="region of interest" description="Disordered" evidence="6">
    <location>
        <begin position="169"/>
        <end position="191"/>
    </location>
</feature>
<dbReference type="EMBL" id="VEPZ02001289">
    <property type="protein sequence ID" value="KAE8682254.1"/>
    <property type="molecule type" value="Genomic_DNA"/>
</dbReference>
<protein>
    <recommendedName>
        <fullName evidence="7">WRKY domain-containing protein</fullName>
    </recommendedName>
</protein>
<proteinExistence type="predicted"/>
<keyword evidence="5" id="KW-0539">Nucleus</keyword>
<sequence length="253" mass="29234">MRREEKRKGYERMVMRKGGGIFCWYLKSLKGVNGKHCATRLQILFNNNPSEKSVFRNQANDDSTESRKKKRLASKEKRGCYKRRKAGQTWTVVSSTVEDGHAWRKYGQKQILNSKHPRFDQGCRALNKSKERTMVPKCIRTIISEPIHGPDSSQITKDWESREPYNSLSKKLHDPQFTPSNYTSTVKEEETTSGVTDMNSAIMWKDIIGADYGDVMSNVYSSTEITSHNLELDLVIKPVEFENDFQFDESEFV</sequence>
<dbReference type="GO" id="GO:0043565">
    <property type="term" value="F:sequence-specific DNA binding"/>
    <property type="evidence" value="ECO:0007669"/>
    <property type="project" value="InterPro"/>
</dbReference>
<accession>A0A6A2YS81</accession>
<evidence type="ECO:0000256" key="4">
    <source>
        <dbReference type="ARBA" id="ARBA00023163"/>
    </source>
</evidence>
<name>A0A6A2YS81_HIBSY</name>
<dbReference type="SMART" id="SM00774">
    <property type="entry name" value="WRKY"/>
    <property type="match status" value="1"/>
</dbReference>
<dbReference type="Proteomes" id="UP000436088">
    <property type="component" value="Unassembled WGS sequence"/>
</dbReference>
<dbReference type="Pfam" id="PF03106">
    <property type="entry name" value="WRKY"/>
    <property type="match status" value="1"/>
</dbReference>
<evidence type="ECO:0000256" key="2">
    <source>
        <dbReference type="ARBA" id="ARBA00023015"/>
    </source>
</evidence>
<evidence type="ECO:0000256" key="1">
    <source>
        <dbReference type="ARBA" id="ARBA00004123"/>
    </source>
</evidence>
<feature type="compositionally biased region" description="Polar residues" evidence="6">
    <location>
        <begin position="52"/>
        <end position="61"/>
    </location>
</feature>
<dbReference type="GO" id="GO:0003700">
    <property type="term" value="F:DNA-binding transcription factor activity"/>
    <property type="evidence" value="ECO:0007669"/>
    <property type="project" value="InterPro"/>
</dbReference>
<comment type="subcellular location">
    <subcellularLocation>
        <location evidence="1">Nucleus</location>
    </subcellularLocation>
</comment>
<keyword evidence="2" id="KW-0805">Transcription regulation</keyword>
<evidence type="ECO:0000256" key="6">
    <source>
        <dbReference type="SAM" id="MobiDB-lite"/>
    </source>
</evidence>
<evidence type="ECO:0000256" key="3">
    <source>
        <dbReference type="ARBA" id="ARBA00023125"/>
    </source>
</evidence>
<comment type="caution">
    <text evidence="8">The sequence shown here is derived from an EMBL/GenBank/DDBJ whole genome shotgun (WGS) entry which is preliminary data.</text>
</comment>
<dbReference type="PROSITE" id="PS50811">
    <property type="entry name" value="WRKY"/>
    <property type="match status" value="1"/>
</dbReference>
<dbReference type="GO" id="GO:0005634">
    <property type="term" value="C:nucleus"/>
    <property type="evidence" value="ECO:0007669"/>
    <property type="project" value="UniProtKB-SubCell"/>
</dbReference>
<dbReference type="InterPro" id="IPR003657">
    <property type="entry name" value="WRKY_dom"/>
</dbReference>
<keyword evidence="9" id="KW-1185">Reference proteome</keyword>
<evidence type="ECO:0000259" key="7">
    <source>
        <dbReference type="PROSITE" id="PS50811"/>
    </source>
</evidence>
<evidence type="ECO:0000256" key="5">
    <source>
        <dbReference type="ARBA" id="ARBA00023242"/>
    </source>
</evidence>
<gene>
    <name evidence="8" type="ORF">F3Y22_tig00111273pilonHSYRG00357</name>
</gene>
<dbReference type="AlphaFoldDB" id="A0A6A2YS81"/>
<evidence type="ECO:0000313" key="8">
    <source>
        <dbReference type="EMBL" id="KAE8682254.1"/>
    </source>
</evidence>
<feature type="domain" description="WRKY" evidence="7">
    <location>
        <begin position="92"/>
        <end position="166"/>
    </location>
</feature>
<keyword evidence="4" id="KW-0804">Transcription</keyword>
<dbReference type="InterPro" id="IPR036576">
    <property type="entry name" value="WRKY_dom_sf"/>
</dbReference>